<organism evidence="6 8">
    <name type="scientific">Saliniramus fredricksonii</name>
    <dbReference type="NCBI Taxonomy" id="1653334"/>
    <lineage>
        <taxon>Bacteria</taxon>
        <taxon>Pseudomonadati</taxon>
        <taxon>Pseudomonadota</taxon>
        <taxon>Alphaproteobacteria</taxon>
        <taxon>Hyphomicrobiales</taxon>
        <taxon>Salinarimonadaceae</taxon>
        <taxon>Saliniramus</taxon>
    </lineage>
</organism>
<reference evidence="7 9" key="2">
    <citation type="submission" date="2016-08" db="EMBL/GenBank/DDBJ databases">
        <authorList>
            <person name="Varghese N."/>
            <person name="Submissions Spin"/>
        </authorList>
    </citation>
    <scope>NUCLEOTIDE SEQUENCE [LARGE SCALE GENOMIC DNA]</scope>
    <source>
        <strain evidence="7 9">HL-109</strain>
    </source>
</reference>
<sequence>MTLRISGKNMDIGDALRAHVEERVEAALAKYFDGNVAVTGHVTIEPEGSGYRTDCVLHLATGVTLESTGSAMDAHAAFDQTAQRIEKRLRRHKRRLRDYSQNGKAAEMMKASYSVIEAPFDDSQEFEEPEGEFHPVVIHEETKSLKNQSVSEAVIELDLTGAPCLVFQHAGSGRINIVYRRTDGAIGWIDPPAEHS</sequence>
<dbReference type="Gene3D" id="3.30.505.50">
    <property type="entry name" value="Sigma 54 modulation/S30EA ribosomal protein, C-terminal domain"/>
    <property type="match status" value="1"/>
</dbReference>
<proteinExistence type="inferred from homology"/>
<dbReference type="Proteomes" id="UP000050497">
    <property type="component" value="Unassembled WGS sequence"/>
</dbReference>
<dbReference type="CDD" id="cd00552">
    <property type="entry name" value="RaiA"/>
    <property type="match status" value="1"/>
</dbReference>
<dbReference type="NCBIfam" id="TIGR00741">
    <property type="entry name" value="yfiA"/>
    <property type="match status" value="1"/>
</dbReference>
<comment type="similarity">
    <text evidence="4">Belongs to the HPF/YfiA ribosome-associated protein family. Long HPF subfamily.</text>
</comment>
<comment type="subunit">
    <text evidence="4">Interacts with 100S ribosomes.</text>
</comment>
<evidence type="ECO:0000313" key="8">
    <source>
        <dbReference type="Proteomes" id="UP000050497"/>
    </source>
</evidence>
<comment type="subunit">
    <text evidence="2">Associates exclusively with 100S ribosomes, which are dimers of 70S ribosomes.</text>
</comment>
<dbReference type="EMBL" id="LJSX01000003">
    <property type="protein sequence ID" value="KPQ12244.1"/>
    <property type="molecule type" value="Genomic_DNA"/>
</dbReference>
<dbReference type="PATRIC" id="fig|1653334.4.peg.3306"/>
<protein>
    <recommendedName>
        <fullName evidence="3 4">Ribosome hibernation promoting factor</fullName>
        <shortName evidence="4">HPF</shortName>
    </recommendedName>
</protein>
<dbReference type="InterPro" id="IPR038416">
    <property type="entry name" value="Ribosom_S30AE_C_sf"/>
</dbReference>
<reference evidence="6 8" key="1">
    <citation type="submission" date="2015-09" db="EMBL/GenBank/DDBJ databases">
        <title>Identification and resolution of microdiversity through metagenomic sequencing of parallel consortia.</title>
        <authorList>
            <person name="Nelson W.C."/>
            <person name="Romine M.F."/>
            <person name="Lindemann S.R."/>
        </authorList>
    </citation>
    <scope>NUCLEOTIDE SEQUENCE [LARGE SCALE GENOMIC DNA]</scope>
    <source>
        <strain evidence="6">HL-109</strain>
    </source>
</reference>
<dbReference type="InterPro" id="IPR036567">
    <property type="entry name" value="RHF-like"/>
</dbReference>
<keyword evidence="4" id="KW-0963">Cytoplasm</keyword>
<dbReference type="SUPFAM" id="SSF69754">
    <property type="entry name" value="Ribosome binding protein Y (YfiA homologue)"/>
    <property type="match status" value="1"/>
</dbReference>
<keyword evidence="1 4" id="KW-0810">Translation regulation</keyword>
<evidence type="ECO:0000256" key="2">
    <source>
        <dbReference type="ARBA" id="ARBA00038695"/>
    </source>
</evidence>
<dbReference type="AlphaFoldDB" id="A0A0P7Y5C7"/>
<dbReference type="InterPro" id="IPR032528">
    <property type="entry name" value="Ribosom_S30AE_C"/>
</dbReference>
<dbReference type="PANTHER" id="PTHR33231">
    <property type="entry name" value="30S RIBOSOMAL PROTEIN"/>
    <property type="match status" value="1"/>
</dbReference>
<dbReference type="Proteomes" id="UP000182800">
    <property type="component" value="Unassembled WGS sequence"/>
</dbReference>
<gene>
    <name evidence="4" type="primary">hpf</name>
    <name evidence="7" type="ORF">GA0071312_0576</name>
    <name evidence="6" type="ORF">HLUCCO17_03500</name>
</gene>
<evidence type="ECO:0000313" key="9">
    <source>
        <dbReference type="Proteomes" id="UP000182800"/>
    </source>
</evidence>
<evidence type="ECO:0000256" key="3">
    <source>
        <dbReference type="ARBA" id="ARBA00041148"/>
    </source>
</evidence>
<dbReference type="GO" id="GO:0043024">
    <property type="term" value="F:ribosomal small subunit binding"/>
    <property type="evidence" value="ECO:0007669"/>
    <property type="project" value="TreeGrafter"/>
</dbReference>
<feature type="domain" description="Sigma 54 modulation/S30EA ribosomal protein C-terminal" evidence="5">
    <location>
        <begin position="134"/>
        <end position="187"/>
    </location>
</feature>
<comment type="function">
    <text evidence="4">Required for dimerization of active 70S ribosomes into 100S ribosomes in stationary phase; 100S ribosomes are translationally inactive and sometimes present during exponential growth.</text>
</comment>
<dbReference type="PANTHER" id="PTHR33231:SF1">
    <property type="entry name" value="30S RIBOSOMAL PROTEIN"/>
    <property type="match status" value="1"/>
</dbReference>
<keyword evidence="9" id="KW-1185">Reference proteome</keyword>
<dbReference type="Gene3D" id="3.30.160.100">
    <property type="entry name" value="Ribosome hibernation promotion factor-like"/>
    <property type="match status" value="1"/>
</dbReference>
<name>A0A0P7Y5C7_9HYPH</name>
<comment type="caution">
    <text evidence="6">The sequence shown here is derived from an EMBL/GenBank/DDBJ whole genome shotgun (WGS) entry which is preliminary data.</text>
</comment>
<dbReference type="GO" id="GO:0022627">
    <property type="term" value="C:cytosolic small ribosomal subunit"/>
    <property type="evidence" value="ECO:0007669"/>
    <property type="project" value="TreeGrafter"/>
</dbReference>
<dbReference type="InterPro" id="IPR034694">
    <property type="entry name" value="HPF_long/plastid"/>
</dbReference>
<dbReference type="InterPro" id="IPR003489">
    <property type="entry name" value="RHF/RaiA"/>
</dbReference>
<comment type="subcellular location">
    <subcellularLocation>
        <location evidence="4">Cytoplasm</location>
    </subcellularLocation>
</comment>
<dbReference type="HAMAP" id="MF_00839">
    <property type="entry name" value="HPF"/>
    <property type="match status" value="1"/>
</dbReference>
<accession>A0A0P7Y5C7</accession>
<dbReference type="Pfam" id="PF02482">
    <property type="entry name" value="Ribosomal_S30AE"/>
    <property type="match status" value="1"/>
</dbReference>
<evidence type="ECO:0000313" key="6">
    <source>
        <dbReference type="EMBL" id="KPQ12244.1"/>
    </source>
</evidence>
<evidence type="ECO:0000313" key="7">
    <source>
        <dbReference type="EMBL" id="SCC78937.1"/>
    </source>
</evidence>
<dbReference type="STRING" id="1653334.GA0071312_0576"/>
<dbReference type="Pfam" id="PF16321">
    <property type="entry name" value="Ribosom_S30AE_C"/>
    <property type="match status" value="1"/>
</dbReference>
<evidence type="ECO:0000259" key="5">
    <source>
        <dbReference type="Pfam" id="PF16321"/>
    </source>
</evidence>
<dbReference type="EMBL" id="FMBM01000001">
    <property type="protein sequence ID" value="SCC78937.1"/>
    <property type="molecule type" value="Genomic_DNA"/>
</dbReference>
<evidence type="ECO:0000256" key="4">
    <source>
        <dbReference type="HAMAP-Rule" id="MF_00839"/>
    </source>
</evidence>
<dbReference type="InterPro" id="IPR050574">
    <property type="entry name" value="HPF/YfiA_ribosome-assoc"/>
</dbReference>
<dbReference type="GO" id="GO:0045900">
    <property type="term" value="P:negative regulation of translational elongation"/>
    <property type="evidence" value="ECO:0007669"/>
    <property type="project" value="TreeGrafter"/>
</dbReference>
<evidence type="ECO:0000256" key="1">
    <source>
        <dbReference type="ARBA" id="ARBA00022845"/>
    </source>
</evidence>